<keyword evidence="6" id="KW-1003">Cell membrane</keyword>
<dbReference type="AlphaFoldDB" id="A0A3E2TNI5"/>
<feature type="transmembrane region" description="Helical" evidence="6">
    <location>
        <begin position="132"/>
        <end position="150"/>
    </location>
</feature>
<feature type="transmembrane region" description="Helical" evidence="6">
    <location>
        <begin position="239"/>
        <end position="256"/>
    </location>
</feature>
<feature type="transmembrane region" description="Helical" evidence="6">
    <location>
        <begin position="180"/>
        <end position="202"/>
    </location>
</feature>
<dbReference type="GO" id="GO:0005886">
    <property type="term" value="C:plasma membrane"/>
    <property type="evidence" value="ECO:0007669"/>
    <property type="project" value="UniProtKB-SubCell"/>
</dbReference>
<reference evidence="7 8" key="1">
    <citation type="submission" date="2018-08" db="EMBL/GenBank/DDBJ databases">
        <title>A genome reference for cultivated species of the human gut microbiota.</title>
        <authorList>
            <person name="Zou Y."/>
            <person name="Xue W."/>
            <person name="Luo G."/>
        </authorList>
    </citation>
    <scope>NUCLEOTIDE SEQUENCE [LARGE SCALE GENOMIC DNA]</scope>
    <source>
        <strain evidence="7 8">AF45-17</strain>
    </source>
</reference>
<dbReference type="PANTHER" id="PTHR43701:SF2">
    <property type="entry name" value="MEMBRANE TRANSPORTER PROTEIN YJNA-RELATED"/>
    <property type="match status" value="1"/>
</dbReference>
<dbReference type="PANTHER" id="PTHR43701">
    <property type="entry name" value="MEMBRANE TRANSPORTER PROTEIN MJ0441-RELATED"/>
    <property type="match status" value="1"/>
</dbReference>
<proteinExistence type="inferred from homology"/>
<keyword evidence="5 6" id="KW-0472">Membrane</keyword>
<dbReference type="EMBL" id="QVEP01000016">
    <property type="protein sequence ID" value="RGB79891.1"/>
    <property type="molecule type" value="Genomic_DNA"/>
</dbReference>
<evidence type="ECO:0000256" key="2">
    <source>
        <dbReference type="ARBA" id="ARBA00009142"/>
    </source>
</evidence>
<gene>
    <name evidence="7" type="ORF">DW070_08120</name>
</gene>
<organism evidence="7 8">
    <name type="scientific">Coprococcus catus</name>
    <dbReference type="NCBI Taxonomy" id="116085"/>
    <lineage>
        <taxon>Bacteria</taxon>
        <taxon>Bacillati</taxon>
        <taxon>Bacillota</taxon>
        <taxon>Clostridia</taxon>
        <taxon>Lachnospirales</taxon>
        <taxon>Lachnospiraceae</taxon>
        <taxon>Coprococcus</taxon>
    </lineage>
</organism>
<dbReference type="Pfam" id="PF01925">
    <property type="entry name" value="TauE"/>
    <property type="match status" value="1"/>
</dbReference>
<dbReference type="RefSeq" id="WP_117528234.1">
    <property type="nucleotide sequence ID" value="NZ_JAQCWV010000018.1"/>
</dbReference>
<name>A0A3E2TNI5_9FIRM</name>
<dbReference type="InterPro" id="IPR051598">
    <property type="entry name" value="TSUP/Inactive_protease-like"/>
</dbReference>
<comment type="subcellular location">
    <subcellularLocation>
        <location evidence="6">Cell membrane</location>
        <topology evidence="6">Multi-pass membrane protein</topology>
    </subcellularLocation>
    <subcellularLocation>
        <location evidence="1">Membrane</location>
        <topology evidence="1">Multi-pass membrane protein</topology>
    </subcellularLocation>
</comment>
<feature type="transmembrane region" description="Helical" evidence="6">
    <location>
        <begin position="33"/>
        <end position="56"/>
    </location>
</feature>
<evidence type="ECO:0000256" key="5">
    <source>
        <dbReference type="ARBA" id="ARBA00023136"/>
    </source>
</evidence>
<evidence type="ECO:0000256" key="1">
    <source>
        <dbReference type="ARBA" id="ARBA00004141"/>
    </source>
</evidence>
<protein>
    <recommendedName>
        <fullName evidence="6">Probable membrane transporter protein</fullName>
    </recommendedName>
</protein>
<comment type="similarity">
    <text evidence="2 6">Belongs to the 4-toluene sulfonate uptake permease (TSUP) (TC 2.A.102) family.</text>
</comment>
<sequence length="262" mass="27480">MIVVFFAVSLLASIVGSICGIGGGVIIKPVLDAMNVMSVSCISFLSGCTVLTMSVVSVYKNMRAGKKLNLRIATLLAVGAAVGGVAGKMMFVAVKTSVGNENFVGMVQAIVLIGVTGITFVYTIFKKKIHTLTLNNAAVCVIVGLVLGIMSSFLGIGGGPINLMVLGFLFSMSTKESALASLYIIVFSQVTSLVQTVVTGTIPPVQLSYLAVMVIGGLLGGTIGSRINKKIEDEKVDKLFMALMFIIICINIYNTYKFAVAL</sequence>
<evidence type="ECO:0000313" key="7">
    <source>
        <dbReference type="EMBL" id="RGB79891.1"/>
    </source>
</evidence>
<keyword evidence="4 6" id="KW-1133">Transmembrane helix</keyword>
<evidence type="ECO:0000313" key="8">
    <source>
        <dbReference type="Proteomes" id="UP000260773"/>
    </source>
</evidence>
<feature type="transmembrane region" description="Helical" evidence="6">
    <location>
        <begin position="68"/>
        <end position="91"/>
    </location>
</feature>
<accession>A0A3E2TNI5</accession>
<comment type="caution">
    <text evidence="7">The sequence shown here is derived from an EMBL/GenBank/DDBJ whole genome shotgun (WGS) entry which is preliminary data.</text>
</comment>
<dbReference type="Proteomes" id="UP000260773">
    <property type="component" value="Unassembled WGS sequence"/>
</dbReference>
<feature type="transmembrane region" description="Helical" evidence="6">
    <location>
        <begin position="103"/>
        <end position="125"/>
    </location>
</feature>
<evidence type="ECO:0000256" key="6">
    <source>
        <dbReference type="RuleBase" id="RU363041"/>
    </source>
</evidence>
<dbReference type="InterPro" id="IPR002781">
    <property type="entry name" value="TM_pro_TauE-like"/>
</dbReference>
<evidence type="ECO:0000256" key="4">
    <source>
        <dbReference type="ARBA" id="ARBA00022989"/>
    </source>
</evidence>
<keyword evidence="3 6" id="KW-0812">Transmembrane</keyword>
<feature type="transmembrane region" description="Helical" evidence="6">
    <location>
        <begin position="208"/>
        <end position="227"/>
    </location>
</feature>
<evidence type="ECO:0000256" key="3">
    <source>
        <dbReference type="ARBA" id="ARBA00022692"/>
    </source>
</evidence>